<reference evidence="2" key="1">
    <citation type="journal article" date="2023" name="Nat. Commun.">
        <title>Diploid and tetraploid genomes of Acorus and the evolution of monocots.</title>
        <authorList>
            <person name="Ma L."/>
            <person name="Liu K.W."/>
            <person name="Li Z."/>
            <person name="Hsiao Y.Y."/>
            <person name="Qi Y."/>
            <person name="Fu T."/>
            <person name="Tang G.D."/>
            <person name="Zhang D."/>
            <person name="Sun W.H."/>
            <person name="Liu D.K."/>
            <person name="Li Y."/>
            <person name="Chen G.Z."/>
            <person name="Liu X.D."/>
            <person name="Liao X.Y."/>
            <person name="Jiang Y.T."/>
            <person name="Yu X."/>
            <person name="Hao Y."/>
            <person name="Huang J."/>
            <person name="Zhao X.W."/>
            <person name="Ke S."/>
            <person name="Chen Y.Y."/>
            <person name="Wu W.L."/>
            <person name="Hsu J.L."/>
            <person name="Lin Y.F."/>
            <person name="Huang M.D."/>
            <person name="Li C.Y."/>
            <person name="Huang L."/>
            <person name="Wang Z.W."/>
            <person name="Zhao X."/>
            <person name="Zhong W.Y."/>
            <person name="Peng D.H."/>
            <person name="Ahmad S."/>
            <person name="Lan S."/>
            <person name="Zhang J.S."/>
            <person name="Tsai W.C."/>
            <person name="Van de Peer Y."/>
            <person name="Liu Z.J."/>
        </authorList>
    </citation>
    <scope>NUCLEOTIDE SEQUENCE</scope>
    <source>
        <strain evidence="2">CP</strain>
    </source>
</reference>
<protein>
    <recommendedName>
        <fullName evidence="4">Small auxin up regulated protein</fullName>
    </recommendedName>
</protein>
<dbReference type="Pfam" id="PF02519">
    <property type="entry name" value="Auxin_inducible"/>
    <property type="match status" value="1"/>
</dbReference>
<dbReference type="InterPro" id="IPR003676">
    <property type="entry name" value="SAUR_fam"/>
</dbReference>
<comment type="caution">
    <text evidence="2">The sequence shown here is derived from an EMBL/GenBank/DDBJ whole genome shotgun (WGS) entry which is preliminary data.</text>
</comment>
<evidence type="ECO:0008006" key="4">
    <source>
        <dbReference type="Google" id="ProtNLM"/>
    </source>
</evidence>
<dbReference type="Proteomes" id="UP001180020">
    <property type="component" value="Unassembled WGS sequence"/>
</dbReference>
<dbReference type="GO" id="GO:0009733">
    <property type="term" value="P:response to auxin"/>
    <property type="evidence" value="ECO:0007669"/>
    <property type="project" value="InterPro"/>
</dbReference>
<gene>
    <name evidence="2" type="ORF">QJS10_CPB21g01097</name>
</gene>
<evidence type="ECO:0000313" key="3">
    <source>
        <dbReference type="Proteomes" id="UP001180020"/>
    </source>
</evidence>
<reference evidence="2" key="2">
    <citation type="submission" date="2023-06" db="EMBL/GenBank/DDBJ databases">
        <authorList>
            <person name="Ma L."/>
            <person name="Liu K.-W."/>
            <person name="Li Z."/>
            <person name="Hsiao Y.-Y."/>
            <person name="Qi Y."/>
            <person name="Fu T."/>
            <person name="Tang G."/>
            <person name="Zhang D."/>
            <person name="Sun W.-H."/>
            <person name="Liu D.-K."/>
            <person name="Li Y."/>
            <person name="Chen G.-Z."/>
            <person name="Liu X.-D."/>
            <person name="Liao X.-Y."/>
            <person name="Jiang Y.-T."/>
            <person name="Yu X."/>
            <person name="Hao Y."/>
            <person name="Huang J."/>
            <person name="Zhao X.-W."/>
            <person name="Ke S."/>
            <person name="Chen Y.-Y."/>
            <person name="Wu W.-L."/>
            <person name="Hsu J.-L."/>
            <person name="Lin Y.-F."/>
            <person name="Huang M.-D."/>
            <person name="Li C.-Y."/>
            <person name="Huang L."/>
            <person name="Wang Z.-W."/>
            <person name="Zhao X."/>
            <person name="Zhong W.-Y."/>
            <person name="Peng D.-H."/>
            <person name="Ahmad S."/>
            <person name="Lan S."/>
            <person name="Zhang J.-S."/>
            <person name="Tsai W.-C."/>
            <person name="Van De Peer Y."/>
            <person name="Liu Z.-J."/>
        </authorList>
    </citation>
    <scope>NUCLEOTIDE SEQUENCE</scope>
    <source>
        <strain evidence="2">CP</strain>
        <tissue evidence="2">Leaves</tissue>
    </source>
</reference>
<dbReference type="PANTHER" id="PTHR31374:SF198">
    <property type="entry name" value="AUXIN-RESPONSIVE PROTEIN SAUR72"/>
    <property type="match status" value="1"/>
</dbReference>
<organism evidence="2 3">
    <name type="scientific">Acorus calamus</name>
    <name type="common">Sweet flag</name>
    <dbReference type="NCBI Taxonomy" id="4465"/>
    <lineage>
        <taxon>Eukaryota</taxon>
        <taxon>Viridiplantae</taxon>
        <taxon>Streptophyta</taxon>
        <taxon>Embryophyta</taxon>
        <taxon>Tracheophyta</taxon>
        <taxon>Spermatophyta</taxon>
        <taxon>Magnoliopsida</taxon>
        <taxon>Liliopsida</taxon>
        <taxon>Acoraceae</taxon>
        <taxon>Acorus</taxon>
    </lineage>
</organism>
<keyword evidence="3" id="KW-1185">Reference proteome</keyword>
<dbReference type="PANTHER" id="PTHR31374">
    <property type="entry name" value="AUXIN-INDUCED PROTEIN-LIKE-RELATED"/>
    <property type="match status" value="1"/>
</dbReference>
<evidence type="ECO:0000256" key="1">
    <source>
        <dbReference type="ARBA" id="ARBA00006974"/>
    </source>
</evidence>
<dbReference type="AlphaFoldDB" id="A0AAV9C2F8"/>
<dbReference type="EMBL" id="JAUJYO010000021">
    <property type="protein sequence ID" value="KAK1283080.1"/>
    <property type="molecule type" value="Genomic_DNA"/>
</dbReference>
<sequence>MGKKKGITSADIRYQRLLKREEGRRRSKGVELVPSGYVPVLVGMTEQEEMERFLIHTEHFKHPSMVILLEMAAQEFGYDQQGILKIPCDANHFQRVVSFVKEKKKS</sequence>
<name>A0AAV9C2F8_ACOCL</name>
<accession>A0AAV9C2F8</accession>
<evidence type="ECO:0000313" key="2">
    <source>
        <dbReference type="EMBL" id="KAK1283080.1"/>
    </source>
</evidence>
<proteinExistence type="inferred from homology"/>
<comment type="similarity">
    <text evidence="1">Belongs to the ARG7 family.</text>
</comment>